<dbReference type="EMBL" id="CP069112">
    <property type="protein sequence ID" value="QSS62519.1"/>
    <property type="molecule type" value="Genomic_DNA"/>
</dbReference>
<dbReference type="AlphaFoldDB" id="A0A8A1M989"/>
<dbReference type="VEuPathDB" id="FungiDB:I7I51_02256"/>
<dbReference type="OrthoDB" id="4539655at2759"/>
<dbReference type="Proteomes" id="UP000663671">
    <property type="component" value="Chromosome 7"/>
</dbReference>
<name>A0A8A1M989_AJECA</name>
<gene>
    <name evidence="2" type="ORF">I7I51_02256</name>
</gene>
<sequence>MLPAPIGNGSGSWQHPYPESVSGGPDCVRETFFNPRALLLLQNLFKICFQSCDCKAGMRAGWLYRSSSTLLRAGREDARGSKVKGGHVQEDESKQTISHRSTSFV</sequence>
<feature type="region of interest" description="Disordered" evidence="1">
    <location>
        <begin position="76"/>
        <end position="105"/>
    </location>
</feature>
<reference evidence="2" key="1">
    <citation type="submission" date="2021-01" db="EMBL/GenBank/DDBJ databases">
        <title>Chromosome-level genome assembly of a human fungal pathogen reveals clustering of transcriptionally co-regulated genes.</title>
        <authorList>
            <person name="Voorhies M."/>
            <person name="Cohen S."/>
            <person name="Shea T.P."/>
            <person name="Petrus S."/>
            <person name="Munoz J.F."/>
            <person name="Poplawski S."/>
            <person name="Goldman W.E."/>
            <person name="Michael T."/>
            <person name="Cuomo C.A."/>
            <person name="Sil A."/>
            <person name="Beyhan S."/>
        </authorList>
    </citation>
    <scope>NUCLEOTIDE SEQUENCE</scope>
    <source>
        <strain evidence="2">WU24</strain>
    </source>
</reference>
<protein>
    <submittedName>
        <fullName evidence="2">Uncharacterized protein</fullName>
    </submittedName>
</protein>
<evidence type="ECO:0000313" key="3">
    <source>
        <dbReference type="Proteomes" id="UP000663671"/>
    </source>
</evidence>
<proteinExistence type="predicted"/>
<organism evidence="2 3">
    <name type="scientific">Ajellomyces capsulatus</name>
    <name type="common">Darling's disease fungus</name>
    <name type="synonym">Histoplasma capsulatum</name>
    <dbReference type="NCBI Taxonomy" id="5037"/>
    <lineage>
        <taxon>Eukaryota</taxon>
        <taxon>Fungi</taxon>
        <taxon>Dikarya</taxon>
        <taxon>Ascomycota</taxon>
        <taxon>Pezizomycotina</taxon>
        <taxon>Eurotiomycetes</taxon>
        <taxon>Eurotiomycetidae</taxon>
        <taxon>Onygenales</taxon>
        <taxon>Ajellomycetaceae</taxon>
        <taxon>Histoplasma</taxon>
    </lineage>
</organism>
<evidence type="ECO:0000256" key="1">
    <source>
        <dbReference type="SAM" id="MobiDB-lite"/>
    </source>
</evidence>
<evidence type="ECO:0000313" key="2">
    <source>
        <dbReference type="EMBL" id="QSS62519.1"/>
    </source>
</evidence>
<feature type="compositionally biased region" description="Polar residues" evidence="1">
    <location>
        <begin position="95"/>
        <end position="105"/>
    </location>
</feature>
<accession>A0A8A1M989</accession>
<feature type="region of interest" description="Disordered" evidence="1">
    <location>
        <begin position="1"/>
        <end position="22"/>
    </location>
</feature>